<accession>A0A3P7QGS8</accession>
<dbReference type="GO" id="GO:0005975">
    <property type="term" value="P:carbohydrate metabolic process"/>
    <property type="evidence" value="ECO:0007669"/>
    <property type="project" value="InterPro"/>
</dbReference>
<dbReference type="GO" id="GO:0005794">
    <property type="term" value="C:Golgi apparatus"/>
    <property type="evidence" value="ECO:0007669"/>
    <property type="project" value="TreeGrafter"/>
</dbReference>
<dbReference type="Proteomes" id="UP000281553">
    <property type="component" value="Unassembled WGS sequence"/>
</dbReference>
<feature type="domain" description="Galactosyltransferase C-terminal" evidence="2">
    <location>
        <begin position="1"/>
        <end position="55"/>
    </location>
</feature>
<evidence type="ECO:0000259" key="2">
    <source>
        <dbReference type="Pfam" id="PF02709"/>
    </source>
</evidence>
<dbReference type="InterPro" id="IPR003859">
    <property type="entry name" value="Galactosyl_T"/>
</dbReference>
<dbReference type="EMBL" id="UYRU01079396">
    <property type="protein sequence ID" value="VDN30036.1"/>
    <property type="molecule type" value="Genomic_DNA"/>
</dbReference>
<dbReference type="PANTHER" id="PTHR19300:SF57">
    <property type="entry name" value="BETA-1,4-N-ACETYLGALACTOSAMINYLTRANSFERASE"/>
    <property type="match status" value="1"/>
</dbReference>
<dbReference type="SUPFAM" id="SSF53448">
    <property type="entry name" value="Nucleotide-diphospho-sugar transferases"/>
    <property type="match status" value="1"/>
</dbReference>
<organism evidence="3 4">
    <name type="scientific">Dibothriocephalus latus</name>
    <name type="common">Fish tapeworm</name>
    <name type="synonym">Diphyllobothrium latum</name>
    <dbReference type="NCBI Taxonomy" id="60516"/>
    <lineage>
        <taxon>Eukaryota</taxon>
        <taxon>Metazoa</taxon>
        <taxon>Spiralia</taxon>
        <taxon>Lophotrochozoa</taxon>
        <taxon>Platyhelminthes</taxon>
        <taxon>Cestoda</taxon>
        <taxon>Eucestoda</taxon>
        <taxon>Diphyllobothriidea</taxon>
        <taxon>Diphyllobothriidae</taxon>
        <taxon>Dibothriocephalus</taxon>
    </lineage>
</organism>
<dbReference type="Pfam" id="PF02709">
    <property type="entry name" value="Glyco_transf_7C"/>
    <property type="match status" value="1"/>
</dbReference>
<evidence type="ECO:0000313" key="3">
    <source>
        <dbReference type="EMBL" id="VDN30036.1"/>
    </source>
</evidence>
<protein>
    <recommendedName>
        <fullName evidence="2">Galactosyltransferase C-terminal domain-containing protein</fullName>
    </recommendedName>
</protein>
<dbReference type="Gene3D" id="3.90.550.10">
    <property type="entry name" value="Spore Coat Polysaccharide Biosynthesis Protein SpsA, Chain A"/>
    <property type="match status" value="1"/>
</dbReference>
<gene>
    <name evidence="3" type="ORF">DILT_LOCUS15468</name>
</gene>
<dbReference type="OrthoDB" id="10016069at2759"/>
<dbReference type="PANTHER" id="PTHR19300">
    <property type="entry name" value="BETA-1,4-GALACTOSYLTRANSFERASE"/>
    <property type="match status" value="1"/>
</dbReference>
<dbReference type="GO" id="GO:0008378">
    <property type="term" value="F:galactosyltransferase activity"/>
    <property type="evidence" value="ECO:0007669"/>
    <property type="project" value="TreeGrafter"/>
</dbReference>
<name>A0A3P7QGS8_DIBLA</name>
<dbReference type="AlphaFoldDB" id="A0A3P7QGS8"/>
<dbReference type="InterPro" id="IPR027791">
    <property type="entry name" value="Galactosyl_T_C"/>
</dbReference>
<evidence type="ECO:0000313" key="4">
    <source>
        <dbReference type="Proteomes" id="UP000281553"/>
    </source>
</evidence>
<keyword evidence="4" id="KW-1185">Reference proteome</keyword>
<reference evidence="3 4" key="1">
    <citation type="submission" date="2018-11" db="EMBL/GenBank/DDBJ databases">
        <authorList>
            <consortium name="Pathogen Informatics"/>
        </authorList>
    </citation>
    <scope>NUCLEOTIDE SEQUENCE [LARGE SCALE GENOMIC DNA]</scope>
</reference>
<keyword evidence="1" id="KW-0808">Transferase</keyword>
<proteinExistence type="predicted"/>
<evidence type="ECO:0000256" key="1">
    <source>
        <dbReference type="ARBA" id="ARBA00022679"/>
    </source>
</evidence>
<sequence>MGGVTAFSWRHIETINGASNLFYGWGGEDDELAVRLQLNNITVDRPSGTKGVFAEFDRNHPRERNPQRKELLKSKIVASRWRNDGINQTRYQLLDRRDYEQFVWILAAI</sequence>
<dbReference type="InterPro" id="IPR029044">
    <property type="entry name" value="Nucleotide-diphossugar_trans"/>
</dbReference>